<proteinExistence type="predicted"/>
<reference evidence="1 2" key="1">
    <citation type="submission" date="2015-12" db="EMBL/GenBank/DDBJ databases">
        <title>Genome sequence of Mucilaginibacter gotjawali.</title>
        <authorList>
            <person name="Lee J.S."/>
            <person name="Lee K.C."/>
            <person name="Kim K.K."/>
            <person name="Lee B.W."/>
        </authorList>
    </citation>
    <scope>NUCLEOTIDE SEQUENCE [LARGE SCALE GENOMIC DNA]</scope>
    <source>
        <strain evidence="1 2">SA3-7</strain>
    </source>
</reference>
<dbReference type="EMBL" id="AP017313">
    <property type="protein sequence ID" value="BAU53207.1"/>
    <property type="molecule type" value="Genomic_DNA"/>
</dbReference>
<protein>
    <submittedName>
        <fullName evidence="1">Uncharacterized protein</fullName>
    </submittedName>
</protein>
<dbReference type="AlphaFoldDB" id="A0A120MYM1"/>
<dbReference type="Proteomes" id="UP000218263">
    <property type="component" value="Chromosome"/>
</dbReference>
<sequence length="187" mass="21321">MLFVRIKNKIKFLLKQILAFFIVSFYKPEKWYLVAYKSTRFIAMLETQFIPSRRPLFGLNHATLLNTILSLMTRRKIPFPIPVRAHGLEIFERARPNGVILCSLHIPLCKVALRRLIENGFHPDLAITHHRNKNTSIAVWGITDVIPAIKAGPVVFFKAKTILNQGKCLLALADPVFGADISPNLFF</sequence>
<dbReference type="KEGG" id="mgot:MgSA37_01374"/>
<organism evidence="1 2">
    <name type="scientific">Mucilaginibacter gotjawali</name>
    <dbReference type="NCBI Taxonomy" id="1550579"/>
    <lineage>
        <taxon>Bacteria</taxon>
        <taxon>Pseudomonadati</taxon>
        <taxon>Bacteroidota</taxon>
        <taxon>Sphingobacteriia</taxon>
        <taxon>Sphingobacteriales</taxon>
        <taxon>Sphingobacteriaceae</taxon>
        <taxon>Mucilaginibacter</taxon>
    </lineage>
</organism>
<name>A0A120MYM1_9SPHI</name>
<keyword evidence="2" id="KW-1185">Reference proteome</keyword>
<accession>A0A120MYM1</accession>
<evidence type="ECO:0000313" key="2">
    <source>
        <dbReference type="Proteomes" id="UP000218263"/>
    </source>
</evidence>
<gene>
    <name evidence="1" type="ORF">MgSA37_01374</name>
</gene>
<dbReference type="RefSeq" id="WP_096350620.1">
    <property type="nucleotide sequence ID" value="NZ_AP017313.1"/>
</dbReference>
<evidence type="ECO:0000313" key="1">
    <source>
        <dbReference type="EMBL" id="BAU53207.1"/>
    </source>
</evidence>